<dbReference type="AlphaFoldDB" id="A0A7J8ST12"/>
<proteinExistence type="predicted"/>
<sequence>MKQSLIYSTDLIRVLHQSR</sequence>
<keyword evidence="2" id="KW-1185">Reference proteome</keyword>
<reference evidence="1 2" key="1">
    <citation type="journal article" date="2019" name="Genome Biol. Evol.">
        <title>Insights into the evolution of the New World diploid cottons (Gossypium, subgenus Houzingenia) based on genome sequencing.</title>
        <authorList>
            <person name="Grover C.E."/>
            <person name="Arick M.A. 2nd"/>
            <person name="Thrash A."/>
            <person name="Conover J.L."/>
            <person name="Sanders W.S."/>
            <person name="Peterson D.G."/>
            <person name="Frelichowski J.E."/>
            <person name="Scheffler J.A."/>
            <person name="Scheffler B.E."/>
            <person name="Wendel J.F."/>
        </authorList>
    </citation>
    <scope>NUCLEOTIDE SEQUENCE [LARGE SCALE GENOMIC DNA]</scope>
    <source>
        <strain evidence="1">27</strain>
        <tissue evidence="1">Leaf</tissue>
    </source>
</reference>
<organism evidence="1 2">
    <name type="scientific">Gossypium davidsonii</name>
    <name type="common">Davidson's cotton</name>
    <name type="synonym">Gossypium klotzschianum subsp. davidsonii</name>
    <dbReference type="NCBI Taxonomy" id="34287"/>
    <lineage>
        <taxon>Eukaryota</taxon>
        <taxon>Viridiplantae</taxon>
        <taxon>Streptophyta</taxon>
        <taxon>Embryophyta</taxon>
        <taxon>Tracheophyta</taxon>
        <taxon>Spermatophyta</taxon>
        <taxon>Magnoliopsida</taxon>
        <taxon>eudicotyledons</taxon>
        <taxon>Gunneridae</taxon>
        <taxon>Pentapetalae</taxon>
        <taxon>rosids</taxon>
        <taxon>malvids</taxon>
        <taxon>Malvales</taxon>
        <taxon>Malvaceae</taxon>
        <taxon>Malvoideae</taxon>
        <taxon>Gossypium</taxon>
    </lineage>
</organism>
<comment type="caution">
    <text evidence="1">The sequence shown here is derived from an EMBL/GenBank/DDBJ whole genome shotgun (WGS) entry which is preliminary data.</text>
</comment>
<evidence type="ECO:0000313" key="1">
    <source>
        <dbReference type="EMBL" id="MBA0629053.1"/>
    </source>
</evidence>
<dbReference type="EMBL" id="JABFAC010000011">
    <property type="protein sequence ID" value="MBA0629053.1"/>
    <property type="molecule type" value="Genomic_DNA"/>
</dbReference>
<gene>
    <name evidence="1" type="ORF">Godav_023668</name>
</gene>
<evidence type="ECO:0000313" key="2">
    <source>
        <dbReference type="Proteomes" id="UP000593561"/>
    </source>
</evidence>
<dbReference type="Proteomes" id="UP000593561">
    <property type="component" value="Unassembled WGS sequence"/>
</dbReference>
<name>A0A7J8ST12_GOSDV</name>
<protein>
    <submittedName>
        <fullName evidence="1">Uncharacterized protein</fullName>
    </submittedName>
</protein>
<accession>A0A7J8ST12</accession>